<dbReference type="EMBL" id="CP001686">
    <property type="protein sequence ID" value="ACV05693.1"/>
    <property type="molecule type" value="Genomic_DNA"/>
</dbReference>
<evidence type="ECO:0000313" key="2">
    <source>
        <dbReference type="Proteomes" id="UP000006666"/>
    </source>
</evidence>
<gene>
    <name evidence="1" type="ordered locus">Ksed_06310</name>
</gene>
<dbReference type="KEGG" id="kse:Ksed_06310"/>
<reference evidence="1 2" key="1">
    <citation type="journal article" date="2009" name="Stand. Genomic Sci.">
        <title>Complete genome sequence of Kytococcus sedentarius type strain (541).</title>
        <authorList>
            <person name="Sims D."/>
            <person name="Brettin T."/>
            <person name="Detter J.C."/>
            <person name="Han C."/>
            <person name="Lapidus A."/>
            <person name="Copeland A."/>
            <person name="Glavina Del Rio T."/>
            <person name="Nolan M."/>
            <person name="Chen F."/>
            <person name="Lucas S."/>
            <person name="Tice H."/>
            <person name="Cheng J.F."/>
            <person name="Bruce D."/>
            <person name="Goodwin L."/>
            <person name="Pitluck S."/>
            <person name="Ovchinnikova G."/>
            <person name="Pati A."/>
            <person name="Ivanova N."/>
            <person name="Mavrommatis K."/>
            <person name="Chen A."/>
            <person name="Palaniappan K."/>
            <person name="D'haeseleer P."/>
            <person name="Chain P."/>
            <person name="Bristow J."/>
            <person name="Eisen J.A."/>
            <person name="Markowitz V."/>
            <person name="Hugenholtz P."/>
            <person name="Schneider S."/>
            <person name="Goker M."/>
            <person name="Pukall R."/>
            <person name="Kyrpides N.C."/>
            <person name="Klenk H.P."/>
        </authorList>
    </citation>
    <scope>NUCLEOTIDE SEQUENCE [LARGE SCALE GENOMIC DNA]</scope>
    <source>
        <strain evidence="2">ATCC 14392 / DSM 20547 / JCM 11482 / CCUG 33030 / NBRC 15357 / NCTC 11040 / CCM 314 / 541</strain>
    </source>
</reference>
<keyword evidence="2" id="KW-1185">Reference proteome</keyword>
<dbReference type="HOGENOM" id="CLU_3365506_0_0_11"/>
<protein>
    <submittedName>
        <fullName evidence="1">Uncharacterized protein</fullName>
    </submittedName>
</protein>
<dbReference type="AlphaFoldDB" id="C7NLM7"/>
<accession>C7NLM7</accession>
<sequence>MMNFIAFHTDQSTTRCSQPGAPWSRALVQMLAISR</sequence>
<evidence type="ECO:0000313" key="1">
    <source>
        <dbReference type="EMBL" id="ACV05693.1"/>
    </source>
</evidence>
<proteinExistence type="predicted"/>
<dbReference type="Proteomes" id="UP000006666">
    <property type="component" value="Chromosome"/>
</dbReference>
<name>C7NLM7_KYTSD</name>
<organism evidence="1 2">
    <name type="scientific">Kytococcus sedentarius (strain ATCC 14392 / DSM 20547 / JCM 11482 / CCUG 33030 / NBRC 15357 / NCTC 11040 / CCM 314 / 541)</name>
    <name type="common">Micrococcus sedentarius</name>
    <dbReference type="NCBI Taxonomy" id="478801"/>
    <lineage>
        <taxon>Bacteria</taxon>
        <taxon>Bacillati</taxon>
        <taxon>Actinomycetota</taxon>
        <taxon>Actinomycetes</taxon>
        <taxon>Micrococcales</taxon>
        <taxon>Kytococcaceae</taxon>
        <taxon>Kytococcus</taxon>
    </lineage>
</organism>